<evidence type="ECO:0000313" key="2">
    <source>
        <dbReference type="Proteomes" id="UP000681720"/>
    </source>
</evidence>
<dbReference type="EMBL" id="CAJOBJ010331692">
    <property type="protein sequence ID" value="CAF5183644.1"/>
    <property type="molecule type" value="Genomic_DNA"/>
</dbReference>
<proteinExistence type="predicted"/>
<accession>A0A8S3HKA9</accession>
<protein>
    <submittedName>
        <fullName evidence="1">Uncharacterized protein</fullName>
    </submittedName>
</protein>
<gene>
    <name evidence="1" type="ORF">GIL414_LOCUS70186</name>
</gene>
<dbReference type="Proteomes" id="UP000681720">
    <property type="component" value="Unassembled WGS sequence"/>
</dbReference>
<evidence type="ECO:0000313" key="1">
    <source>
        <dbReference type="EMBL" id="CAF5183644.1"/>
    </source>
</evidence>
<dbReference type="Gene3D" id="2.30.29.30">
    <property type="entry name" value="Pleckstrin-homology domain (PH domain)/Phosphotyrosine-binding domain (PTB)"/>
    <property type="match status" value="1"/>
</dbReference>
<comment type="caution">
    <text evidence="1">The sequence shown here is derived from an EMBL/GenBank/DDBJ whole genome shotgun (WGS) entry which is preliminary data.</text>
</comment>
<dbReference type="AlphaFoldDB" id="A0A8S3HKA9"/>
<feature type="non-terminal residue" evidence="1">
    <location>
        <position position="1"/>
    </location>
</feature>
<dbReference type="SUPFAM" id="SSF50729">
    <property type="entry name" value="PH domain-like"/>
    <property type="match status" value="1"/>
</dbReference>
<name>A0A8S3HKA9_9BILA</name>
<dbReference type="InterPro" id="IPR011993">
    <property type="entry name" value="PH-like_dom_sf"/>
</dbReference>
<reference evidence="1" key="1">
    <citation type="submission" date="2021-02" db="EMBL/GenBank/DDBJ databases">
        <authorList>
            <person name="Nowell W R."/>
        </authorList>
    </citation>
    <scope>NUCLEOTIDE SEQUENCE</scope>
</reference>
<sequence length="67" mass="7794">HRISSDEKSKIRLQVVCYNEMMTTFHFCNSTGLDAQKKDRDSVSDLLKILLPEFKTMMDQALEVKTK</sequence>
<organism evidence="1 2">
    <name type="scientific">Rotaria magnacalcarata</name>
    <dbReference type="NCBI Taxonomy" id="392030"/>
    <lineage>
        <taxon>Eukaryota</taxon>
        <taxon>Metazoa</taxon>
        <taxon>Spiralia</taxon>
        <taxon>Gnathifera</taxon>
        <taxon>Rotifera</taxon>
        <taxon>Eurotatoria</taxon>
        <taxon>Bdelloidea</taxon>
        <taxon>Philodinida</taxon>
        <taxon>Philodinidae</taxon>
        <taxon>Rotaria</taxon>
    </lineage>
</organism>